<sequence>MSRPLGLVPHLFVRDVEAALSFYGKAFGAVELSARFCPTARCFSSNWRSATRGCW</sequence>
<name>A0A9Y2JZ52_9PSEU</name>
<proteinExistence type="predicted"/>
<gene>
    <name evidence="1" type="ORF">QRX60_19780</name>
</gene>
<dbReference type="Gene3D" id="3.30.720.120">
    <property type="match status" value="1"/>
</dbReference>
<protein>
    <submittedName>
        <fullName evidence="1">Uncharacterized protein</fullName>
    </submittedName>
</protein>
<dbReference type="RefSeq" id="WP_286002240.1">
    <property type="nucleotide sequence ID" value="NZ_CP127295.1"/>
</dbReference>
<organism evidence="1 2">
    <name type="scientific">Amycolatopsis mongoliensis</name>
    <dbReference type="NCBI Taxonomy" id="715475"/>
    <lineage>
        <taxon>Bacteria</taxon>
        <taxon>Bacillati</taxon>
        <taxon>Actinomycetota</taxon>
        <taxon>Actinomycetes</taxon>
        <taxon>Pseudonocardiales</taxon>
        <taxon>Pseudonocardiaceae</taxon>
        <taxon>Amycolatopsis</taxon>
    </lineage>
</organism>
<accession>A0A9Y2JZ52</accession>
<evidence type="ECO:0000313" key="1">
    <source>
        <dbReference type="EMBL" id="WIY05967.1"/>
    </source>
</evidence>
<dbReference type="AlphaFoldDB" id="A0A9Y2JZ52"/>
<keyword evidence="2" id="KW-1185">Reference proteome</keyword>
<dbReference type="Proteomes" id="UP001239397">
    <property type="component" value="Chromosome"/>
</dbReference>
<dbReference type="KEGG" id="amog:QRX60_19780"/>
<reference evidence="1 2" key="1">
    <citation type="submission" date="2023-06" db="EMBL/GenBank/DDBJ databases">
        <authorList>
            <person name="Oyuntsetseg B."/>
            <person name="Kim S.B."/>
        </authorList>
    </citation>
    <scope>NUCLEOTIDE SEQUENCE [LARGE SCALE GENOMIC DNA]</scope>
    <source>
        <strain evidence="1 2">4-36</strain>
    </source>
</reference>
<dbReference type="InterPro" id="IPR029068">
    <property type="entry name" value="Glyas_Bleomycin-R_OHBP_Dase"/>
</dbReference>
<dbReference type="EMBL" id="CP127295">
    <property type="protein sequence ID" value="WIY05967.1"/>
    <property type="molecule type" value="Genomic_DNA"/>
</dbReference>
<dbReference type="SUPFAM" id="SSF54593">
    <property type="entry name" value="Glyoxalase/Bleomycin resistance protein/Dihydroxybiphenyl dioxygenase"/>
    <property type="match status" value="1"/>
</dbReference>
<evidence type="ECO:0000313" key="2">
    <source>
        <dbReference type="Proteomes" id="UP001239397"/>
    </source>
</evidence>